<protein>
    <submittedName>
        <fullName evidence="2">Uncharacterized protein</fullName>
    </submittedName>
</protein>
<evidence type="ECO:0000256" key="1">
    <source>
        <dbReference type="SAM" id="MobiDB-lite"/>
    </source>
</evidence>
<keyword evidence="3" id="KW-1185">Reference proteome</keyword>
<dbReference type="AlphaFoldDB" id="A0A232M2F5"/>
<dbReference type="InterPro" id="IPR013945">
    <property type="entry name" value="Pkr1"/>
</dbReference>
<comment type="caution">
    <text evidence="2">The sequence shown here is derived from an EMBL/GenBank/DDBJ whole genome shotgun (WGS) entry which is preliminary data.</text>
</comment>
<feature type="region of interest" description="Disordered" evidence="1">
    <location>
        <begin position="85"/>
        <end position="183"/>
    </location>
</feature>
<gene>
    <name evidence="2" type="ORF">Egran_01693</name>
</gene>
<dbReference type="GO" id="GO:0070072">
    <property type="term" value="P:vacuolar proton-transporting V-type ATPase complex assembly"/>
    <property type="evidence" value="ECO:0007669"/>
    <property type="project" value="InterPro"/>
</dbReference>
<proteinExistence type="predicted"/>
<name>A0A232M2F5_9EURO</name>
<dbReference type="EMBL" id="NPHW01002887">
    <property type="protein sequence ID" value="OXV10546.1"/>
    <property type="molecule type" value="Genomic_DNA"/>
</dbReference>
<dbReference type="PANTHER" id="PTHR28251:SF1">
    <property type="entry name" value="V-TYPE ATPASE ASSEMBLY FACTOR PKR1"/>
    <property type="match status" value="1"/>
</dbReference>
<feature type="compositionally biased region" description="Basic and acidic residues" evidence="1">
    <location>
        <begin position="173"/>
        <end position="183"/>
    </location>
</feature>
<dbReference type="PANTHER" id="PTHR28251">
    <property type="entry name" value="V-TYPE ATPASE ASSEMBLY FACTOR PKR1"/>
    <property type="match status" value="1"/>
</dbReference>
<accession>A0A232M2F5</accession>
<evidence type="ECO:0000313" key="3">
    <source>
        <dbReference type="Proteomes" id="UP000243515"/>
    </source>
</evidence>
<feature type="compositionally biased region" description="Low complexity" evidence="1">
    <location>
        <begin position="159"/>
        <end position="171"/>
    </location>
</feature>
<dbReference type="Pfam" id="PF08636">
    <property type="entry name" value="Pkr1"/>
    <property type="match status" value="1"/>
</dbReference>
<reference evidence="2 3" key="1">
    <citation type="journal article" date="2015" name="Environ. Microbiol.">
        <title>Metagenome sequence of Elaphomyces granulatus from sporocarp tissue reveals Ascomycota ectomycorrhizal fingerprints of genome expansion and a Proteobacteria-rich microbiome.</title>
        <authorList>
            <person name="Quandt C.A."/>
            <person name="Kohler A."/>
            <person name="Hesse C.N."/>
            <person name="Sharpton T.J."/>
            <person name="Martin F."/>
            <person name="Spatafora J.W."/>
        </authorList>
    </citation>
    <scope>NUCLEOTIDE SEQUENCE [LARGE SCALE GENOMIC DNA]</scope>
    <source>
        <strain evidence="2 3">OSC145934</strain>
    </source>
</reference>
<evidence type="ECO:0000313" key="2">
    <source>
        <dbReference type="EMBL" id="OXV10546.1"/>
    </source>
</evidence>
<dbReference type="Proteomes" id="UP000243515">
    <property type="component" value="Unassembled WGS sequence"/>
</dbReference>
<organism evidence="2 3">
    <name type="scientific">Elaphomyces granulatus</name>
    <dbReference type="NCBI Taxonomy" id="519963"/>
    <lineage>
        <taxon>Eukaryota</taxon>
        <taxon>Fungi</taxon>
        <taxon>Dikarya</taxon>
        <taxon>Ascomycota</taxon>
        <taxon>Pezizomycotina</taxon>
        <taxon>Eurotiomycetes</taxon>
        <taxon>Eurotiomycetidae</taxon>
        <taxon>Eurotiales</taxon>
        <taxon>Elaphomycetaceae</taxon>
        <taxon>Elaphomyces</taxon>
    </lineage>
</organism>
<sequence length="183" mass="20104">MASFLEDLWSSIFTPGPTPSLLVATNATFASLQFLLFVLLIVTHSVHFVVLSFLSGALWWSINWFSNEVKEVRIREEEKERQKARLVMKGKQKTADAVRMPAVIDSTESETETESLAGDKDPIASSAITSSAERPPIPANPAPQLSAKDEALRKRRSLVESSGSSGYMSTDSEWEKVDGGKNS</sequence>
<dbReference type="OrthoDB" id="9626941at2759"/>
<dbReference type="GO" id="GO:0005789">
    <property type="term" value="C:endoplasmic reticulum membrane"/>
    <property type="evidence" value="ECO:0007669"/>
    <property type="project" value="TreeGrafter"/>
</dbReference>